<dbReference type="AlphaFoldDB" id="A0A645F0H7"/>
<proteinExistence type="predicted"/>
<dbReference type="SUPFAM" id="SSF142754">
    <property type="entry name" value="NadA-like"/>
    <property type="match status" value="1"/>
</dbReference>
<dbReference type="EMBL" id="VSSQ01053151">
    <property type="protein sequence ID" value="MPN07186.1"/>
    <property type="molecule type" value="Genomic_DNA"/>
</dbReference>
<sequence length="45" mass="5243">MKKTTLENLYDTLLNMKNEIFVEEDVAKNALKCLENMHCLAKENV</sequence>
<organism evidence="1">
    <name type="scientific">bioreactor metagenome</name>
    <dbReference type="NCBI Taxonomy" id="1076179"/>
    <lineage>
        <taxon>unclassified sequences</taxon>
        <taxon>metagenomes</taxon>
        <taxon>ecological metagenomes</taxon>
    </lineage>
</organism>
<dbReference type="InterPro" id="IPR003473">
    <property type="entry name" value="NadA"/>
</dbReference>
<accession>A0A645F0H7</accession>
<reference evidence="1" key="1">
    <citation type="submission" date="2019-08" db="EMBL/GenBank/DDBJ databases">
        <authorList>
            <person name="Kucharzyk K."/>
            <person name="Murdoch R.W."/>
            <person name="Higgins S."/>
            <person name="Loffler F."/>
        </authorList>
    </citation>
    <scope>NUCLEOTIDE SEQUENCE</scope>
</reference>
<dbReference type="InterPro" id="IPR036094">
    <property type="entry name" value="NadA_sf"/>
</dbReference>
<dbReference type="GO" id="GO:0009435">
    <property type="term" value="P:NAD+ biosynthetic process"/>
    <property type="evidence" value="ECO:0007669"/>
    <property type="project" value="UniProtKB-UniPathway"/>
</dbReference>
<dbReference type="Pfam" id="PF02445">
    <property type="entry name" value="NadA"/>
    <property type="match status" value="1"/>
</dbReference>
<evidence type="ECO:0000313" key="1">
    <source>
        <dbReference type="EMBL" id="MPN07186.1"/>
    </source>
</evidence>
<protein>
    <submittedName>
        <fullName evidence="1">Uncharacterized protein</fullName>
    </submittedName>
</protein>
<comment type="caution">
    <text evidence="1">The sequence shown here is derived from an EMBL/GenBank/DDBJ whole genome shotgun (WGS) entry which is preliminary data.</text>
</comment>
<dbReference type="GO" id="GO:0051539">
    <property type="term" value="F:4 iron, 4 sulfur cluster binding"/>
    <property type="evidence" value="ECO:0007669"/>
    <property type="project" value="InterPro"/>
</dbReference>
<name>A0A645F0H7_9ZZZZ</name>
<gene>
    <name evidence="1" type="ORF">SDC9_154452</name>
</gene>
<dbReference type="UniPathway" id="UPA00253">
    <property type="reaction ID" value="UER00327"/>
</dbReference>
<dbReference type="GO" id="GO:0008987">
    <property type="term" value="F:quinolinate synthetase A activity"/>
    <property type="evidence" value="ECO:0007669"/>
    <property type="project" value="InterPro"/>
</dbReference>